<dbReference type="EMBL" id="WOSW01000020">
    <property type="protein sequence ID" value="NHO33088.1"/>
    <property type="molecule type" value="Genomic_DNA"/>
</dbReference>
<dbReference type="Proteomes" id="UP000615326">
    <property type="component" value="Unassembled WGS sequence"/>
</dbReference>
<gene>
    <name evidence="2" type="ORF">GOB84_11060</name>
</gene>
<dbReference type="InterPro" id="IPR018666">
    <property type="entry name" value="DUF2125"/>
</dbReference>
<protein>
    <submittedName>
        <fullName evidence="2">DUF2125 domain-containing protein</fullName>
    </submittedName>
</protein>
<reference evidence="2 3" key="1">
    <citation type="journal article" date="2020" name="Int. J. Syst. Evol. Microbiol.">
        <title>Novel acetic acid bacteria from cider fermentations: Acetobacter conturbans sp. nov. and Acetobacter fallax sp. nov.</title>
        <authorList>
            <person name="Sombolestani A.S."/>
            <person name="Cleenwerck I."/>
            <person name="Cnockaert M."/>
            <person name="Borremans W."/>
            <person name="Wieme A.D."/>
            <person name="De Vuyst L."/>
            <person name="Vandamme P."/>
        </authorList>
    </citation>
    <scope>NUCLEOTIDE SEQUENCE [LARGE SCALE GENOMIC DNA]</scope>
    <source>
        <strain evidence="2 3">LMG 1637</strain>
    </source>
</reference>
<feature type="transmembrane region" description="Helical" evidence="1">
    <location>
        <begin position="12"/>
        <end position="31"/>
    </location>
</feature>
<evidence type="ECO:0000313" key="2">
    <source>
        <dbReference type="EMBL" id="NHO33088.1"/>
    </source>
</evidence>
<evidence type="ECO:0000256" key="1">
    <source>
        <dbReference type="SAM" id="Phobius"/>
    </source>
</evidence>
<accession>A0ABX0KDV3</accession>
<evidence type="ECO:0000313" key="3">
    <source>
        <dbReference type="Proteomes" id="UP000615326"/>
    </source>
</evidence>
<organism evidence="2 3">
    <name type="scientific">Acetobacter fallax</name>
    <dbReference type="NCBI Taxonomy" id="1737473"/>
    <lineage>
        <taxon>Bacteria</taxon>
        <taxon>Pseudomonadati</taxon>
        <taxon>Pseudomonadota</taxon>
        <taxon>Alphaproteobacteria</taxon>
        <taxon>Acetobacterales</taxon>
        <taxon>Acetobacteraceae</taxon>
        <taxon>Acetobacter</taxon>
    </lineage>
</organism>
<comment type="caution">
    <text evidence="2">The sequence shown here is derived from an EMBL/GenBank/DDBJ whole genome shotgun (WGS) entry which is preliminary data.</text>
</comment>
<keyword evidence="3" id="KW-1185">Reference proteome</keyword>
<keyword evidence="1" id="KW-0472">Membrane</keyword>
<dbReference type="Pfam" id="PF09898">
    <property type="entry name" value="DUF2125"/>
    <property type="match status" value="1"/>
</dbReference>
<dbReference type="RefSeq" id="WP_173577615.1">
    <property type="nucleotide sequence ID" value="NZ_WOSW01000020.1"/>
</dbReference>
<keyword evidence="1" id="KW-0812">Transmembrane</keyword>
<keyword evidence="1" id="KW-1133">Transmembrane helix</keyword>
<sequence>MDEPENRRWKKWMFIPLLAGMAGFAEVAWNLSENRSALQALADKQKDLARAGWTLNWSTVTPRWAVLATVMDIRDVRVSGRAGSYRVLYGCDRITVRTSWFQPGRMRLTFGAPQAFAISDGSSPSAPVLFAMRLSSSKESLSVIAPGGRPEDSGKAVLSVPDAIVEVEVSPIRFGSVVAPFALRLANLHSVIVSGVAGESQRTMTTDTTLSGVTLPFAVAGFGNQVTDLRGAVSASGVFRDFNDSAAANGSTTVILHMGQARFGPLSATLAGHLVHDGQSNGDFDLTLHGLDRTAAHLADAGVIAPSVAQIAQVLGEAVDRAEQGKPLRKNAGGEEYYANAQSDGDSSATLMLPLRLRSGFWTLGNMPLEAAGSLLSGSTRAVP</sequence>
<name>A0ABX0KDV3_9PROT</name>
<proteinExistence type="predicted"/>